<feature type="compositionally biased region" description="Low complexity" evidence="1">
    <location>
        <begin position="469"/>
        <end position="481"/>
    </location>
</feature>
<feature type="chain" id="PRO_5007561845" description="von Hippel-Lindau disease tumour suppressor beta domain-containing protein" evidence="2">
    <location>
        <begin position="20"/>
        <end position="592"/>
    </location>
</feature>
<feature type="compositionally biased region" description="Gly residues" evidence="1">
    <location>
        <begin position="359"/>
        <end position="373"/>
    </location>
</feature>
<feature type="region of interest" description="Disordered" evidence="1">
    <location>
        <begin position="469"/>
        <end position="495"/>
    </location>
</feature>
<dbReference type="Proteomes" id="UP000075714">
    <property type="component" value="Unassembled WGS sequence"/>
</dbReference>
<evidence type="ECO:0000256" key="2">
    <source>
        <dbReference type="SAM" id="SignalP"/>
    </source>
</evidence>
<proteinExistence type="predicted"/>
<feature type="signal peptide" evidence="2">
    <location>
        <begin position="1"/>
        <end position="19"/>
    </location>
</feature>
<feature type="compositionally biased region" description="Low complexity" evidence="1">
    <location>
        <begin position="510"/>
        <end position="522"/>
    </location>
</feature>
<dbReference type="OrthoDB" id="6132182at2759"/>
<reference evidence="4" key="1">
    <citation type="journal article" date="2016" name="Nat. Commun.">
        <title>The Gonium pectorale genome demonstrates co-option of cell cycle regulation during the evolution of multicellularity.</title>
        <authorList>
            <person name="Hanschen E.R."/>
            <person name="Marriage T.N."/>
            <person name="Ferris P.J."/>
            <person name="Hamaji T."/>
            <person name="Toyoda A."/>
            <person name="Fujiyama A."/>
            <person name="Neme R."/>
            <person name="Noguchi H."/>
            <person name="Minakuchi Y."/>
            <person name="Suzuki M."/>
            <person name="Kawai-Toyooka H."/>
            <person name="Smith D.R."/>
            <person name="Sparks H."/>
            <person name="Anderson J."/>
            <person name="Bakaric R."/>
            <person name="Luria V."/>
            <person name="Karger A."/>
            <person name="Kirschner M.W."/>
            <person name="Durand P.M."/>
            <person name="Michod R.E."/>
            <person name="Nozaki H."/>
            <person name="Olson B.J."/>
        </authorList>
    </citation>
    <scope>NUCLEOTIDE SEQUENCE [LARGE SCALE GENOMIC DNA]</scope>
    <source>
        <strain evidence="4">NIES-2863</strain>
    </source>
</reference>
<evidence type="ECO:0000313" key="4">
    <source>
        <dbReference type="Proteomes" id="UP000075714"/>
    </source>
</evidence>
<sequence>MRLRPLYLFAFSTTRFVTGSMPPAPAAAARGAAATPAATTPAASATTAAAASRAGGGGAVEWNGLTSEASSHVFVNEGGEAVTLSWGDALRDTTHGSLQPRRRMVVGTYSFHTWRVRSPARGLIAEYTGTYSFHTWRVRSPARGLIAEYTGPSAVITITPDGYTARQNANCHGPTANGLLTNGGGAAAVSASAAALPLPPAAAAAAAAGCLPSGLPPGYRQRSTVLGMPIWAFDVVSDAAVSRLAAVVGRMLSGCPAELLGRLREGGASFAVFGREQVVSDVPAHSFMRHNTDRDLDASSRGLGATPCLPVTSCGEENLTMEGDRWYPCQSILVHEVGHAVLNMGMRPGGRRGQAAAGAAGGGLASGGGGGGPTGPPGVEEVLEAYLAAMQDRLYPAGCYMATNEQEYWAVAVESWFESTVRDDVNGGIRTRAALRSHDPRLAALLEATFGDGPWRYWHDCPRPLAMPSRPPAAAAAAGPTHGSGGGGRSASGGGGIAAAAAAVPLPVPPLARQRSSRSGFVAVGGGGGGSVPTTPQAGSGGGGAAAGGGTPGGGGGGSTPGGGGTPGSASWRSRRPAQLSIVEVESGAGSA</sequence>
<feature type="region of interest" description="Disordered" evidence="1">
    <location>
        <begin position="510"/>
        <end position="592"/>
    </location>
</feature>
<accession>A0A150G2R9</accession>
<protein>
    <recommendedName>
        <fullName evidence="5">von Hippel-Lindau disease tumour suppressor beta domain-containing protein</fullName>
    </recommendedName>
</protein>
<evidence type="ECO:0000313" key="3">
    <source>
        <dbReference type="EMBL" id="KXZ44114.1"/>
    </source>
</evidence>
<keyword evidence="4" id="KW-1185">Reference proteome</keyword>
<comment type="caution">
    <text evidence="3">The sequence shown here is derived from an EMBL/GenBank/DDBJ whole genome shotgun (WGS) entry which is preliminary data.</text>
</comment>
<keyword evidence="2" id="KW-0732">Signal</keyword>
<feature type="compositionally biased region" description="Gly residues" evidence="1">
    <location>
        <begin position="539"/>
        <end position="567"/>
    </location>
</feature>
<name>A0A150G2R9_GONPE</name>
<evidence type="ECO:0000256" key="1">
    <source>
        <dbReference type="SAM" id="MobiDB-lite"/>
    </source>
</evidence>
<feature type="region of interest" description="Disordered" evidence="1">
    <location>
        <begin position="351"/>
        <end position="375"/>
    </location>
</feature>
<dbReference type="EMBL" id="LSYV01000074">
    <property type="protein sequence ID" value="KXZ44114.1"/>
    <property type="molecule type" value="Genomic_DNA"/>
</dbReference>
<evidence type="ECO:0008006" key="5">
    <source>
        <dbReference type="Google" id="ProtNLM"/>
    </source>
</evidence>
<organism evidence="3 4">
    <name type="scientific">Gonium pectorale</name>
    <name type="common">Green alga</name>
    <dbReference type="NCBI Taxonomy" id="33097"/>
    <lineage>
        <taxon>Eukaryota</taxon>
        <taxon>Viridiplantae</taxon>
        <taxon>Chlorophyta</taxon>
        <taxon>core chlorophytes</taxon>
        <taxon>Chlorophyceae</taxon>
        <taxon>CS clade</taxon>
        <taxon>Chlamydomonadales</taxon>
        <taxon>Volvocaceae</taxon>
        <taxon>Gonium</taxon>
    </lineage>
</organism>
<gene>
    <name evidence="3" type="ORF">GPECTOR_73g635</name>
</gene>
<dbReference type="AlphaFoldDB" id="A0A150G2R9"/>
<feature type="compositionally biased region" description="Gly residues" evidence="1">
    <location>
        <begin position="482"/>
        <end position="495"/>
    </location>
</feature>